<dbReference type="InterPro" id="IPR012788">
    <property type="entry name" value="Decarb_PcaC"/>
</dbReference>
<dbReference type="EMBL" id="PPPD01000001">
    <property type="protein sequence ID" value="PNY82409.1"/>
    <property type="molecule type" value="Genomic_DNA"/>
</dbReference>
<protein>
    <submittedName>
        <fullName evidence="2">4-carboxymuconolactone decarboxylase</fullName>
    </submittedName>
</protein>
<dbReference type="AlphaFoldDB" id="A0A2K3V0V3"/>
<dbReference type="PANTHER" id="PTHR33570">
    <property type="entry name" value="4-CARBOXYMUCONOLACTONE DECARBOXYLASE FAMILY PROTEIN"/>
    <property type="match status" value="1"/>
</dbReference>
<accession>A0A2K3V0V3</accession>
<feature type="domain" description="Carboxymuconolactone decarboxylase-like" evidence="1">
    <location>
        <begin position="59"/>
        <end position="140"/>
    </location>
</feature>
<evidence type="ECO:0000313" key="2">
    <source>
        <dbReference type="EMBL" id="PNY82409.1"/>
    </source>
</evidence>
<proteinExistence type="predicted"/>
<reference evidence="2 3" key="1">
    <citation type="submission" date="2018-01" db="EMBL/GenBank/DDBJ databases">
        <title>Deinococcus koreensis sp. nov., a radiation-resistant bacterium isolated from river water.</title>
        <authorList>
            <person name="Choi A."/>
        </authorList>
    </citation>
    <scope>NUCLEOTIDE SEQUENCE [LARGE SCALE GENOMIC DNA]</scope>
    <source>
        <strain evidence="2 3">SJW1-2</strain>
    </source>
</reference>
<sequence>MWTGANCARPFFCGAGTRSGVACPMDDMFEKGRRKRSQVMGAEFVERALGGPPDAFGADFQRFLTEYAWGAVWGRGNLTDRERHMITLGILAALGREKELEGHIRATANTGVSERDLSDVLHQVAVYAGVPAGLSALNTARRVFAQRDGEG</sequence>
<dbReference type="InterPro" id="IPR003779">
    <property type="entry name" value="CMD-like"/>
</dbReference>
<dbReference type="Pfam" id="PF02627">
    <property type="entry name" value="CMD"/>
    <property type="match status" value="1"/>
</dbReference>
<dbReference type="Proteomes" id="UP000236379">
    <property type="component" value="Unassembled WGS sequence"/>
</dbReference>
<comment type="caution">
    <text evidence="2">The sequence shown here is derived from an EMBL/GenBank/DDBJ whole genome shotgun (WGS) entry which is preliminary data.</text>
</comment>
<dbReference type="InterPro" id="IPR052512">
    <property type="entry name" value="4CMD/NDH-1_regulator"/>
</dbReference>
<evidence type="ECO:0000313" key="3">
    <source>
        <dbReference type="Proteomes" id="UP000236379"/>
    </source>
</evidence>
<dbReference type="GO" id="GO:0051920">
    <property type="term" value="F:peroxiredoxin activity"/>
    <property type="evidence" value="ECO:0007669"/>
    <property type="project" value="InterPro"/>
</dbReference>
<dbReference type="Gene3D" id="1.20.1290.10">
    <property type="entry name" value="AhpD-like"/>
    <property type="match status" value="1"/>
</dbReference>
<keyword evidence="3" id="KW-1185">Reference proteome</keyword>
<dbReference type="InterPro" id="IPR029032">
    <property type="entry name" value="AhpD-like"/>
</dbReference>
<dbReference type="SUPFAM" id="SSF69118">
    <property type="entry name" value="AhpD-like"/>
    <property type="match status" value="1"/>
</dbReference>
<gene>
    <name evidence="2" type="primary">pcaC</name>
    <name evidence="2" type="ORF">CVO96_14535</name>
</gene>
<dbReference type="OrthoDB" id="9805423at2"/>
<dbReference type="PANTHER" id="PTHR33570:SF2">
    <property type="entry name" value="CARBOXYMUCONOLACTONE DECARBOXYLASE-LIKE DOMAIN-CONTAINING PROTEIN"/>
    <property type="match status" value="1"/>
</dbReference>
<organism evidence="2 3">
    <name type="scientific">Deinococcus koreensis</name>
    <dbReference type="NCBI Taxonomy" id="2054903"/>
    <lineage>
        <taxon>Bacteria</taxon>
        <taxon>Thermotogati</taxon>
        <taxon>Deinococcota</taxon>
        <taxon>Deinococci</taxon>
        <taxon>Deinococcales</taxon>
        <taxon>Deinococcaceae</taxon>
        <taxon>Deinococcus</taxon>
    </lineage>
</organism>
<dbReference type="NCBIfam" id="TIGR02425">
    <property type="entry name" value="decarb_PcaC"/>
    <property type="match status" value="1"/>
</dbReference>
<name>A0A2K3V0V3_9DEIO</name>
<evidence type="ECO:0000259" key="1">
    <source>
        <dbReference type="Pfam" id="PF02627"/>
    </source>
</evidence>